<proteinExistence type="predicted"/>
<evidence type="ECO:0000313" key="2">
    <source>
        <dbReference type="Proteomes" id="UP000798662"/>
    </source>
</evidence>
<evidence type="ECO:0000313" key="1">
    <source>
        <dbReference type="EMBL" id="KAK1864540.1"/>
    </source>
</evidence>
<dbReference type="EMBL" id="CM020619">
    <property type="protein sequence ID" value="KAK1864540.1"/>
    <property type="molecule type" value="Genomic_DNA"/>
</dbReference>
<dbReference type="Proteomes" id="UP000798662">
    <property type="component" value="Chromosome 2"/>
</dbReference>
<sequence>MAPSVPHNAPRDPSWRPFACRRRPGCLLLTILAAAATAMSVPFLGAEAAPPTEWGATVLRINTGSTDAGNDGWTPDAWFTGGSVSSVASSIPIARTSDDAVLRTARYGRSFYYVLPMRPGVRASVAVMAAETWAPSFGVGRRVYDVLMGPALGRLKVVHKGVDVYRRVGRRASMYLYTPPVTVGSEGQLVVSFRSVRGDAIVSGLILKVEGGRVPEGLPLAPAPTAAPGAPHLAHAVTGGPYAEYDYTGDGYTTVRLDGRGSHSHWDGRTKRTGELVSYLWSNRRNGQVLCRAPVCAMRFSLGVTPIMLTVRDSLGAVSSTATEVTVSDSVMPGLWCTFQKTPERGATTPPPVWARLSRPSASWARRVTSVNFWRLPVPFSDEAVGVRCTGYFVAEAAKAHTFRVFAAGGVAMAVGGKQVVYSRGAAGPARTHTAKVFLKPGRHILLLTYVKAAGGSSRLRLGVDAATPHLWRSLVYRDGAVAPTIHYLSASVGRPYDVIKITGAAFRRGETAYFNNVKAATVDDDTGNNTPDTMFVRVPPGVAGTVTLTVRTANGRSTNGVPFRIRTAAEGGDTTPRYVPAAPMRVRGGKPWAVQSVTSVAYGPDGRLYLGTLAQGIIVADVDHATNAVRSWCGSGPVGPHRTILGLAFNPADWVAGAAVRVYASTSTLYWGRDGRLPKHSGWHNGAVESFVAVTPWGPGKGKCLKKAATVVSGLPVSDHDHAVNGLAFTSGGDLLIQVGGTTNVGVPDKAFENLPESVLSAASLIARTSKGAAFKGAITYSTNNPATAVQTGGRDVSVFASGLRNSFTVLPHSNGLIYATDNGPNPGFGRVRTSCTTTANDGVGVNTDKLLLLTRGSYHGHPNMARKQCVYASPTIKSSLAPPPMTLLTPSTNGLAEVRANVFNGGMKGALLISKFAGGRGDGRLHLARLSPDGKRMTSMNVLAAHGGLVVAVSPSGAIVMPLVQQAKVSVMAPIVNRRELAGRPAVVSVNPSRGRRSGGYRVRLWGYNFGKAKVVTVGAARVACKGVKIENDNELSCIMPPGQGKVVVQVDGSRVFGHDFEYLTV</sequence>
<accession>A0ACC3C2V8</accession>
<name>A0ACC3C2V8_PYRYE</name>
<reference evidence="1" key="1">
    <citation type="submission" date="2019-11" db="EMBL/GenBank/DDBJ databases">
        <title>Nori genome reveals adaptations in red seaweeds to the harsh intertidal environment.</title>
        <authorList>
            <person name="Wang D."/>
            <person name="Mao Y."/>
        </authorList>
    </citation>
    <scope>NUCLEOTIDE SEQUENCE</scope>
    <source>
        <tissue evidence="1">Gametophyte</tissue>
    </source>
</reference>
<gene>
    <name evidence="1" type="ORF">I4F81_007086</name>
</gene>
<comment type="caution">
    <text evidence="1">The sequence shown here is derived from an EMBL/GenBank/DDBJ whole genome shotgun (WGS) entry which is preliminary data.</text>
</comment>
<keyword evidence="2" id="KW-1185">Reference proteome</keyword>
<organism evidence="1 2">
    <name type="scientific">Pyropia yezoensis</name>
    <name type="common">Susabi-nori</name>
    <name type="synonym">Porphyra yezoensis</name>
    <dbReference type="NCBI Taxonomy" id="2788"/>
    <lineage>
        <taxon>Eukaryota</taxon>
        <taxon>Rhodophyta</taxon>
        <taxon>Bangiophyceae</taxon>
        <taxon>Bangiales</taxon>
        <taxon>Bangiaceae</taxon>
        <taxon>Pyropia</taxon>
    </lineage>
</organism>
<protein>
    <submittedName>
        <fullName evidence="1">Uncharacterized protein</fullName>
    </submittedName>
</protein>